<feature type="transmembrane region" description="Helical" evidence="1">
    <location>
        <begin position="85"/>
        <end position="107"/>
    </location>
</feature>
<keyword evidence="3" id="KW-1185">Reference proteome</keyword>
<name>A0A2A5RUP5_9LACT</name>
<evidence type="ECO:0000313" key="3">
    <source>
        <dbReference type="Proteomes" id="UP000218282"/>
    </source>
</evidence>
<keyword evidence="1" id="KW-1133">Transmembrane helix</keyword>
<feature type="transmembrane region" description="Helical" evidence="1">
    <location>
        <begin position="156"/>
        <end position="177"/>
    </location>
</feature>
<dbReference type="EMBL" id="JXJW01000027">
    <property type="protein sequence ID" value="PCS04942.1"/>
    <property type="molecule type" value="Genomic_DNA"/>
</dbReference>
<evidence type="ECO:0000256" key="1">
    <source>
        <dbReference type="SAM" id="Phobius"/>
    </source>
</evidence>
<dbReference type="RefSeq" id="WP_096815327.1">
    <property type="nucleotide sequence ID" value="NZ_JXJW01000027.1"/>
</dbReference>
<proteinExistence type="predicted"/>
<feature type="transmembrane region" description="Helical" evidence="1">
    <location>
        <begin position="189"/>
        <end position="216"/>
    </location>
</feature>
<protein>
    <submittedName>
        <fullName evidence="2">Uncharacterized protein</fullName>
    </submittedName>
</protein>
<comment type="caution">
    <text evidence="2">The sequence shown here is derived from an EMBL/GenBank/DDBJ whole genome shotgun (WGS) entry which is preliminary data.</text>
</comment>
<accession>A0A2A5RUP5</accession>
<dbReference type="AlphaFoldDB" id="A0A2A5RUP5"/>
<sequence>MLKYFNPWILRDTNILIGGEFDLRNKKVVWRDYSKKKWRRQQEKIISKILSFSALSSPLIMVPLINLFSKGKYSSPLIDMLGGKSIFWLLTILLGILVSQSVTYRVYMINNEVDVYDGELPIIVQKNIISNDINTRLRHNQATNGLIGSIFSKIPYLQWIIVIPILIVFLLGAYFAVNDNDSNLSGHLFFYIIFVILVATTIGFIQVIFSMTFIILKLEKKMDLNITQLNSEQLQAELNKAEDFYKRHKVSHAAIKRYLAEYNKLLEEKEKEIQK</sequence>
<feature type="transmembrane region" description="Helical" evidence="1">
    <location>
        <begin position="45"/>
        <end position="65"/>
    </location>
</feature>
<dbReference type="Proteomes" id="UP000218282">
    <property type="component" value="Unassembled WGS sequence"/>
</dbReference>
<organism evidence="2 3">
    <name type="scientific">Pseudolactococcus piscium</name>
    <dbReference type="NCBI Taxonomy" id="1364"/>
    <lineage>
        <taxon>Bacteria</taxon>
        <taxon>Bacillati</taxon>
        <taxon>Bacillota</taxon>
        <taxon>Bacilli</taxon>
        <taxon>Lactobacillales</taxon>
        <taxon>Streptococcaceae</taxon>
        <taxon>Pseudolactococcus</taxon>
    </lineage>
</organism>
<gene>
    <name evidence="2" type="ORF">RU86_GL001389</name>
</gene>
<keyword evidence="1" id="KW-0472">Membrane</keyword>
<keyword evidence="1" id="KW-0812">Transmembrane</keyword>
<reference evidence="2 3" key="1">
    <citation type="submission" date="2014-12" db="EMBL/GenBank/DDBJ databases">
        <title>Draft genome sequences of 10 type strains of Lactococcus.</title>
        <authorList>
            <person name="Sun Z."/>
            <person name="Zhong Z."/>
            <person name="Liu W."/>
            <person name="Zhang W."/>
            <person name="Zhang H."/>
        </authorList>
    </citation>
    <scope>NUCLEOTIDE SEQUENCE [LARGE SCALE GENOMIC DNA]</scope>
    <source>
        <strain evidence="2 3">DSM 6634</strain>
    </source>
</reference>
<evidence type="ECO:0000313" key="2">
    <source>
        <dbReference type="EMBL" id="PCS04942.1"/>
    </source>
</evidence>